<dbReference type="NCBIfam" id="TIGR00254">
    <property type="entry name" value="GGDEF"/>
    <property type="match status" value="1"/>
</dbReference>
<feature type="coiled-coil region" evidence="3">
    <location>
        <begin position="162"/>
        <end position="189"/>
    </location>
</feature>
<feature type="transmembrane region" description="Helical" evidence="4">
    <location>
        <begin position="16"/>
        <end position="36"/>
    </location>
</feature>
<evidence type="ECO:0000256" key="4">
    <source>
        <dbReference type="SAM" id="Phobius"/>
    </source>
</evidence>
<keyword evidence="6" id="KW-0808">Transferase</keyword>
<dbReference type="PROSITE" id="PS50887">
    <property type="entry name" value="GGDEF"/>
    <property type="match status" value="1"/>
</dbReference>
<evidence type="ECO:0000256" key="3">
    <source>
        <dbReference type="SAM" id="Coils"/>
    </source>
</evidence>
<dbReference type="SUPFAM" id="SSF55073">
    <property type="entry name" value="Nucleotide cyclase"/>
    <property type="match status" value="1"/>
</dbReference>
<dbReference type="Proteomes" id="UP001304071">
    <property type="component" value="Chromosome 2"/>
</dbReference>
<dbReference type="PANTHER" id="PTHR45138">
    <property type="entry name" value="REGULATORY COMPONENTS OF SENSORY TRANSDUCTION SYSTEM"/>
    <property type="match status" value="1"/>
</dbReference>
<evidence type="ECO:0000259" key="5">
    <source>
        <dbReference type="PROSITE" id="PS50887"/>
    </source>
</evidence>
<dbReference type="InterPro" id="IPR050469">
    <property type="entry name" value="Diguanylate_Cyclase"/>
</dbReference>
<evidence type="ECO:0000256" key="1">
    <source>
        <dbReference type="ARBA" id="ARBA00012528"/>
    </source>
</evidence>
<keyword evidence="6" id="KW-0548">Nucleotidyltransferase</keyword>
<dbReference type="Pfam" id="PF00990">
    <property type="entry name" value="GGDEF"/>
    <property type="match status" value="1"/>
</dbReference>
<dbReference type="PANTHER" id="PTHR45138:SF9">
    <property type="entry name" value="DIGUANYLATE CYCLASE DGCM-RELATED"/>
    <property type="match status" value="1"/>
</dbReference>
<keyword evidence="3" id="KW-0175">Coiled coil</keyword>
<dbReference type="InterPro" id="IPR000160">
    <property type="entry name" value="GGDEF_dom"/>
</dbReference>
<protein>
    <recommendedName>
        <fullName evidence="1">diguanylate cyclase</fullName>
        <ecNumber evidence="1">2.7.7.65</ecNumber>
    </recommendedName>
</protein>
<dbReference type="InterPro" id="IPR029787">
    <property type="entry name" value="Nucleotide_cyclase"/>
</dbReference>
<feature type="transmembrane region" description="Helical" evidence="4">
    <location>
        <begin position="201"/>
        <end position="224"/>
    </location>
</feature>
<keyword evidence="4" id="KW-1133">Transmembrane helix</keyword>
<accession>A0ABZ0QGS0</accession>
<reference evidence="6 7" key="1">
    <citation type="submission" date="2023-11" db="EMBL/GenBank/DDBJ databases">
        <title>Plant-associative lifestyle of Vibrio porteresiae and its evolutionary dynamics.</title>
        <authorList>
            <person name="Rameshkumar N."/>
            <person name="Kirti K."/>
        </authorList>
    </citation>
    <scope>NUCLEOTIDE SEQUENCE [LARGE SCALE GENOMIC DNA]</scope>
    <source>
        <strain evidence="6 7">MSSRF30</strain>
    </source>
</reference>
<keyword evidence="7" id="KW-1185">Reference proteome</keyword>
<dbReference type="EC" id="2.7.7.65" evidence="1"/>
<dbReference type="SMART" id="SM00267">
    <property type="entry name" value="GGDEF"/>
    <property type="match status" value="1"/>
</dbReference>
<dbReference type="CDD" id="cd01949">
    <property type="entry name" value="GGDEF"/>
    <property type="match status" value="1"/>
</dbReference>
<organism evidence="6 7">
    <name type="scientific">Vibrio porteresiae DSM 19223</name>
    <dbReference type="NCBI Taxonomy" id="1123496"/>
    <lineage>
        <taxon>Bacteria</taxon>
        <taxon>Pseudomonadati</taxon>
        <taxon>Pseudomonadota</taxon>
        <taxon>Gammaproteobacteria</taxon>
        <taxon>Vibrionales</taxon>
        <taxon>Vibrionaceae</taxon>
        <taxon>Vibrio</taxon>
    </lineage>
</organism>
<dbReference type="InterPro" id="IPR043128">
    <property type="entry name" value="Rev_trsase/Diguanyl_cyclase"/>
</dbReference>
<proteinExistence type="predicted"/>
<comment type="catalytic activity">
    <reaction evidence="2">
        <text>2 GTP = 3',3'-c-di-GMP + 2 diphosphate</text>
        <dbReference type="Rhea" id="RHEA:24898"/>
        <dbReference type="ChEBI" id="CHEBI:33019"/>
        <dbReference type="ChEBI" id="CHEBI:37565"/>
        <dbReference type="ChEBI" id="CHEBI:58805"/>
        <dbReference type="EC" id="2.7.7.65"/>
    </reaction>
</comment>
<sequence length="454" mass="52185">MINILQWYNASLSRRISSVFMVLLTILLIVIAFSINQLRVIDAEMKEVAYIDVPLNQIMERVEMLQLEQHILLEQFRLKERDPAGKMSPDQEYAYQKQQMKALLDQAVELIAQNLKANSIRFEKQQHQGLLDEIEAYHHHSDQFETALGDMLHNETISESSKQHLEQLANNLEQSVQQILTQIEQLTVDASRYTEKHEQEFFWVNMALGICALVIGFLLTGYIVQFFHKRIARMKHDIAQIDSSLTTGTPIPFPQVTDSADYLDEFSALEQELKLVMGRLAQEIENRELVEQQLLRLATHDKLTGAYNRHKWDDQLKWQVSLGQQGALFSLVLLDIDYFKRINDQFGHPVGDKVLTHLCQLIQSELDNTSMLFRIGGEEFAIILPLKNGQMALQFAETIRVKIEQSAEPGIPAYTVSMGVCECQAQDSVRTLFNRVDQCLYHAKGQGRNQVILE</sequence>
<feature type="domain" description="GGDEF" evidence="5">
    <location>
        <begin position="327"/>
        <end position="454"/>
    </location>
</feature>
<evidence type="ECO:0000256" key="2">
    <source>
        <dbReference type="ARBA" id="ARBA00034247"/>
    </source>
</evidence>
<keyword evidence="4" id="KW-0472">Membrane</keyword>
<dbReference type="RefSeq" id="WP_261897620.1">
    <property type="nucleotide sequence ID" value="NZ_AP024896.1"/>
</dbReference>
<gene>
    <name evidence="6" type="ORF">R8Z52_22225</name>
</gene>
<evidence type="ECO:0000313" key="6">
    <source>
        <dbReference type="EMBL" id="WPC75640.1"/>
    </source>
</evidence>
<evidence type="ECO:0000313" key="7">
    <source>
        <dbReference type="Proteomes" id="UP001304071"/>
    </source>
</evidence>
<name>A0ABZ0QGS0_9VIBR</name>
<dbReference type="Gene3D" id="3.30.70.270">
    <property type="match status" value="1"/>
</dbReference>
<dbReference type="EMBL" id="CP138204">
    <property type="protein sequence ID" value="WPC75640.1"/>
    <property type="molecule type" value="Genomic_DNA"/>
</dbReference>
<keyword evidence="4" id="KW-0812">Transmembrane</keyword>
<dbReference type="GO" id="GO:0052621">
    <property type="term" value="F:diguanylate cyclase activity"/>
    <property type="evidence" value="ECO:0007669"/>
    <property type="project" value="UniProtKB-EC"/>
</dbReference>